<feature type="chain" id="PRO_5041200696" description="Secreted protein" evidence="1">
    <location>
        <begin position="19"/>
        <end position="77"/>
    </location>
</feature>
<evidence type="ECO:0008006" key="4">
    <source>
        <dbReference type="Google" id="ProtNLM"/>
    </source>
</evidence>
<gene>
    <name evidence="2" type="ORF">OCTVUL_1B026324</name>
</gene>
<dbReference type="EMBL" id="OX597824">
    <property type="protein sequence ID" value="CAI9730694.1"/>
    <property type="molecule type" value="Genomic_DNA"/>
</dbReference>
<protein>
    <recommendedName>
        <fullName evidence="4">Secreted protein</fullName>
    </recommendedName>
</protein>
<evidence type="ECO:0000256" key="1">
    <source>
        <dbReference type="SAM" id="SignalP"/>
    </source>
</evidence>
<name>A0AA36BAZ4_OCTVU</name>
<keyword evidence="3" id="KW-1185">Reference proteome</keyword>
<dbReference type="Proteomes" id="UP001162480">
    <property type="component" value="Chromosome 11"/>
</dbReference>
<organism evidence="2 3">
    <name type="scientific">Octopus vulgaris</name>
    <name type="common">Common octopus</name>
    <dbReference type="NCBI Taxonomy" id="6645"/>
    <lineage>
        <taxon>Eukaryota</taxon>
        <taxon>Metazoa</taxon>
        <taxon>Spiralia</taxon>
        <taxon>Lophotrochozoa</taxon>
        <taxon>Mollusca</taxon>
        <taxon>Cephalopoda</taxon>
        <taxon>Coleoidea</taxon>
        <taxon>Octopodiformes</taxon>
        <taxon>Octopoda</taxon>
        <taxon>Incirrata</taxon>
        <taxon>Octopodidae</taxon>
        <taxon>Octopus</taxon>
    </lineage>
</organism>
<dbReference type="AlphaFoldDB" id="A0AA36BAZ4"/>
<keyword evidence="1" id="KW-0732">Signal</keyword>
<reference evidence="2" key="1">
    <citation type="submission" date="2023-08" db="EMBL/GenBank/DDBJ databases">
        <authorList>
            <person name="Alioto T."/>
            <person name="Alioto T."/>
            <person name="Gomez Garrido J."/>
        </authorList>
    </citation>
    <scope>NUCLEOTIDE SEQUENCE</scope>
</reference>
<evidence type="ECO:0000313" key="3">
    <source>
        <dbReference type="Proteomes" id="UP001162480"/>
    </source>
</evidence>
<proteinExistence type="predicted"/>
<sequence>MIMLVYLLRLGCLSGGDGDREGIHTAHTRDGYDYNAAEAIEGQWKKAYPICHRNTFLLRHQIDSRTRVMQTKANLFF</sequence>
<feature type="signal peptide" evidence="1">
    <location>
        <begin position="1"/>
        <end position="18"/>
    </location>
</feature>
<evidence type="ECO:0000313" key="2">
    <source>
        <dbReference type="EMBL" id="CAI9730694.1"/>
    </source>
</evidence>
<accession>A0AA36BAZ4</accession>